<evidence type="ECO:0000313" key="4">
    <source>
        <dbReference type="Proteomes" id="UP000715441"/>
    </source>
</evidence>
<dbReference type="Proteomes" id="UP000715441">
    <property type="component" value="Unassembled WGS sequence"/>
</dbReference>
<keyword evidence="2" id="KW-0812">Transmembrane</keyword>
<feature type="compositionally biased region" description="Low complexity" evidence="1">
    <location>
        <begin position="8"/>
        <end position="20"/>
    </location>
</feature>
<protein>
    <submittedName>
        <fullName evidence="3">PepSY domain-containing protein</fullName>
    </submittedName>
</protein>
<dbReference type="Pfam" id="PF03929">
    <property type="entry name" value="PepSY_TM"/>
    <property type="match status" value="1"/>
</dbReference>
<feature type="transmembrane region" description="Helical" evidence="2">
    <location>
        <begin position="171"/>
        <end position="189"/>
    </location>
</feature>
<dbReference type="PANTHER" id="PTHR34219:SF1">
    <property type="entry name" value="PEPSY DOMAIN-CONTAINING PROTEIN"/>
    <property type="match status" value="1"/>
</dbReference>
<feature type="transmembrane region" description="Helical" evidence="2">
    <location>
        <begin position="353"/>
        <end position="374"/>
    </location>
</feature>
<comment type="caution">
    <text evidence="3">The sequence shown here is derived from an EMBL/GenBank/DDBJ whole genome shotgun (WGS) entry which is preliminary data.</text>
</comment>
<evidence type="ECO:0000256" key="1">
    <source>
        <dbReference type="SAM" id="MobiDB-lite"/>
    </source>
</evidence>
<dbReference type="PANTHER" id="PTHR34219">
    <property type="entry name" value="IRON-REGULATED INNER MEMBRANE PROTEIN-RELATED"/>
    <property type="match status" value="1"/>
</dbReference>
<feature type="region of interest" description="Disordered" evidence="1">
    <location>
        <begin position="1"/>
        <end position="20"/>
    </location>
</feature>
<dbReference type="InterPro" id="IPR005625">
    <property type="entry name" value="PepSY-ass_TM"/>
</dbReference>
<name>A0ABX1J0J7_9PSEU</name>
<gene>
    <name evidence="3" type="ORF">HFP15_09640</name>
</gene>
<evidence type="ECO:0000256" key="2">
    <source>
        <dbReference type="SAM" id="Phobius"/>
    </source>
</evidence>
<sequence>MTTDDLVTSPPSSATTPGSRPSLRPLLLRLHFYAGVLVAPFLLIAALTGLLYIFTPQLENAVYDHELHVAADARWQPLEAQVAAARATLPEGRLTKVRPAPSATDTTQVLFSVPGLQDSYAKTVFVNPHDNEIRGVLETYGSGQALPLRAWLDQLHRNLNLGDAGRLYSELAASWLWVVVLGGLALWWGRRRRDKGTGKRAKLLSWHTTTGLWVAAVLLFLSATGLTWSQFAGQNISDLRTTLSWQTPSVPAKAAQAPADAPVISTDAALTAARSAGLSDPVEITMPAEAGSPYVVKQVQRSWPEKQDAAAVNASTGEVTSVLRFGDWPLAAKLARWGIDAHMGLLFGLANQIVLALVCVGLVGLIVWGYRMWWLRRPTQPRFGRPYPRGGLRKLPMTVLFPGAVVLIAIGWFLPVFGVSLLVFLAVDAFLGWRAAHRA</sequence>
<dbReference type="RefSeq" id="WP_168513774.1">
    <property type="nucleotide sequence ID" value="NZ_JAAXLS010000004.1"/>
</dbReference>
<accession>A0ABX1J0J7</accession>
<keyword evidence="4" id="KW-1185">Reference proteome</keyword>
<reference evidence="3 4" key="1">
    <citation type="submission" date="2020-04" db="EMBL/GenBank/DDBJ databases">
        <title>Novel species.</title>
        <authorList>
            <person name="Teo W.F.A."/>
            <person name="Lipun K."/>
            <person name="Srisuk N."/>
            <person name="Duangmal K."/>
        </authorList>
    </citation>
    <scope>NUCLEOTIDE SEQUENCE [LARGE SCALE GENOMIC DNA]</scope>
    <source>
        <strain evidence="3 4">K13G38</strain>
    </source>
</reference>
<keyword evidence="2" id="KW-1133">Transmembrane helix</keyword>
<dbReference type="EMBL" id="JAAXLS010000004">
    <property type="protein sequence ID" value="NKQ53144.1"/>
    <property type="molecule type" value="Genomic_DNA"/>
</dbReference>
<keyword evidence="2" id="KW-0472">Membrane</keyword>
<evidence type="ECO:0000313" key="3">
    <source>
        <dbReference type="EMBL" id="NKQ53144.1"/>
    </source>
</evidence>
<feature type="transmembrane region" description="Helical" evidence="2">
    <location>
        <begin position="210"/>
        <end position="231"/>
    </location>
</feature>
<feature type="transmembrane region" description="Helical" evidence="2">
    <location>
        <begin position="30"/>
        <end position="54"/>
    </location>
</feature>
<organism evidence="3 4">
    <name type="scientific">Amycolatopsis acididurans</name>
    <dbReference type="NCBI Taxonomy" id="2724524"/>
    <lineage>
        <taxon>Bacteria</taxon>
        <taxon>Bacillati</taxon>
        <taxon>Actinomycetota</taxon>
        <taxon>Actinomycetes</taxon>
        <taxon>Pseudonocardiales</taxon>
        <taxon>Pseudonocardiaceae</taxon>
        <taxon>Amycolatopsis</taxon>
    </lineage>
</organism>
<proteinExistence type="predicted"/>